<dbReference type="InterPro" id="IPR028344">
    <property type="entry name" value="ParE1/4"/>
</dbReference>
<dbReference type="AlphaFoldDB" id="A0A5B7XWC3"/>
<geneLocation type="plasmid" evidence="2">
    <name>p16005813A</name>
</geneLocation>
<keyword evidence="2" id="KW-0614">Plasmid</keyword>
<dbReference type="EMBL" id="MK036891">
    <property type="protein sequence ID" value="QDY98165.1"/>
    <property type="molecule type" value="Genomic_DNA"/>
</dbReference>
<dbReference type="InterPro" id="IPR007712">
    <property type="entry name" value="RelE/ParE_toxin"/>
</dbReference>
<protein>
    <recommendedName>
        <fullName evidence="1">Toxin</fullName>
    </recommendedName>
</protein>
<dbReference type="PIRSF" id="PIRSF029218">
    <property type="entry name" value="ParE"/>
    <property type="match status" value="1"/>
</dbReference>
<name>A0A5B7XWC3_9ENTR</name>
<sequence length="98" mass="11309">MKEIELTPKAEEDLEAIWDYSFRQFGVVQADEYIGRIAAVFDVLAMHEIGTQRAELGEDIFSLPVEQHMLYFVSSHSVVTIIRILSQSQDSARHDPWR</sequence>
<reference evidence="2" key="1">
    <citation type="submission" date="2018-10" db="EMBL/GenBank/DDBJ databases">
        <authorList>
            <person name="Zhou D."/>
            <person name="Yin Z."/>
            <person name="Feng J."/>
        </authorList>
    </citation>
    <scope>NUCLEOTIDE SEQUENCE</scope>
    <source>
        <strain evidence="2">16005813</strain>
        <plasmid evidence="2">p16005813A</plasmid>
    </source>
</reference>
<evidence type="ECO:0000313" key="2">
    <source>
        <dbReference type="EMBL" id="QDY98165.1"/>
    </source>
</evidence>
<proteinExistence type="inferred from homology"/>
<evidence type="ECO:0000256" key="1">
    <source>
        <dbReference type="PIRNR" id="PIRNR029218"/>
    </source>
</evidence>
<dbReference type="Pfam" id="PF05016">
    <property type="entry name" value="ParE_toxin"/>
    <property type="match status" value="1"/>
</dbReference>
<accession>A0A5B7XWC3</accession>
<comment type="similarity">
    <text evidence="1">Belongs to the RelE toxin family.</text>
</comment>
<organism evidence="2">
    <name type="scientific">Leclercia adecarboxylata</name>
    <dbReference type="NCBI Taxonomy" id="83655"/>
    <lineage>
        <taxon>Bacteria</taxon>
        <taxon>Pseudomonadati</taxon>
        <taxon>Pseudomonadota</taxon>
        <taxon>Gammaproteobacteria</taxon>
        <taxon>Enterobacterales</taxon>
        <taxon>Enterobacteriaceae</taxon>
        <taxon>Leclercia</taxon>
    </lineage>
</organism>
<dbReference type="Gene3D" id="3.30.2310.20">
    <property type="entry name" value="RelE-like"/>
    <property type="match status" value="1"/>
</dbReference>
<dbReference type="InterPro" id="IPR035093">
    <property type="entry name" value="RelE/ParE_toxin_dom_sf"/>
</dbReference>
<dbReference type="RefSeq" id="WP_139565665.1">
    <property type="nucleotide sequence ID" value="NZ_CP040894.1"/>
</dbReference>
<gene>
    <name evidence="2" type="primary">parE</name>
</gene>